<accession>A0A9P6X2F7</accession>
<protein>
    <submittedName>
        <fullName evidence="1">Uncharacterized protein</fullName>
    </submittedName>
</protein>
<proteinExistence type="predicted"/>
<evidence type="ECO:0000313" key="1">
    <source>
        <dbReference type="EMBL" id="KAG1303750.1"/>
    </source>
</evidence>
<name>A0A9P6X2F7_RHIOR</name>
<organism evidence="1 2">
    <name type="scientific">Rhizopus oryzae</name>
    <name type="common">Mucormycosis agent</name>
    <name type="synonym">Rhizopus arrhizus var. delemar</name>
    <dbReference type="NCBI Taxonomy" id="64495"/>
    <lineage>
        <taxon>Eukaryota</taxon>
        <taxon>Fungi</taxon>
        <taxon>Fungi incertae sedis</taxon>
        <taxon>Mucoromycota</taxon>
        <taxon>Mucoromycotina</taxon>
        <taxon>Mucoromycetes</taxon>
        <taxon>Mucorales</taxon>
        <taxon>Mucorineae</taxon>
        <taxon>Rhizopodaceae</taxon>
        <taxon>Rhizopus</taxon>
    </lineage>
</organism>
<dbReference type="AlphaFoldDB" id="A0A9P6X2F7"/>
<reference evidence="1" key="1">
    <citation type="journal article" date="2020" name="Microb. Genom.">
        <title>Genetic diversity of clinical and environmental Mucorales isolates obtained from an investigation of mucormycosis cases among solid organ transplant recipients.</title>
        <authorList>
            <person name="Nguyen M.H."/>
            <person name="Kaul D."/>
            <person name="Muto C."/>
            <person name="Cheng S.J."/>
            <person name="Richter R.A."/>
            <person name="Bruno V.M."/>
            <person name="Liu G."/>
            <person name="Beyhan S."/>
            <person name="Sundermann A.J."/>
            <person name="Mounaud S."/>
            <person name="Pasculle A.W."/>
            <person name="Nierman W.C."/>
            <person name="Driscoll E."/>
            <person name="Cumbie R."/>
            <person name="Clancy C.J."/>
            <person name="Dupont C.L."/>
        </authorList>
    </citation>
    <scope>NUCLEOTIDE SEQUENCE</scope>
    <source>
        <strain evidence="1">GL11</strain>
    </source>
</reference>
<sequence length="476" mass="53788">MLKTTCDVRVGGKTHCVRNETVNSKNAIVHSSFRQNISPVGQRSHAATKLKNMSWSQIVAKKRISLMHATFEYNIHNNQQDKAFHSKMWRTGSYPGRVLLDMTSRFESSMQLMSIEKQHPSRITVAITKEDCRKIAEINFDPLDPAIGHILKEGIALIKEPFFIKTRKKHLANKGYLKELLKNRIVKQIAIAENKRSESFCDVGATGDVHLDDVDDIGAVEVDDIGDVNTTEVGEVSAAGASSTIAIEEYNTSFEEQFERLDPAKKWRLSTGKCVNNDLFYLDYNATLKANHTFNAEFDAEYGWVIFSNYSMLQEFESRNLERNHKEAWINNLDAVVGGSASMGKAIPRMAYGHRCDLIFRNYEDGHSVPIELGASEARAKSTGTTGSKLMKEGFYKLLRTPEDMLDHLLTQAKYDEKATSLRTVGFLYSGLACTMIELDRPTTYISRVKRHRAACTNDLLDLLCYHQRSGSIVWH</sequence>
<dbReference type="Proteomes" id="UP000716291">
    <property type="component" value="Unassembled WGS sequence"/>
</dbReference>
<comment type="caution">
    <text evidence="1">The sequence shown here is derived from an EMBL/GenBank/DDBJ whole genome shotgun (WGS) entry which is preliminary data.</text>
</comment>
<dbReference type="EMBL" id="JAANQT010001870">
    <property type="protein sequence ID" value="KAG1303750.1"/>
    <property type="molecule type" value="Genomic_DNA"/>
</dbReference>
<evidence type="ECO:0000313" key="2">
    <source>
        <dbReference type="Proteomes" id="UP000716291"/>
    </source>
</evidence>
<dbReference type="OrthoDB" id="10270179at2759"/>
<gene>
    <name evidence="1" type="ORF">G6F64_009807</name>
</gene>
<keyword evidence="2" id="KW-1185">Reference proteome</keyword>